<sequence>MTASTKNTKIIYWLTTGLLAAFILPGIFFAGSKMALEGTAHLGLPLWFHWELSIGKFIGGLILILPFFPKRIKEWAYVAFGIDFISAAIALLAVDGPSGMWYFPVICLVMLIISYITYHQLKEH</sequence>
<evidence type="ECO:0000256" key="2">
    <source>
        <dbReference type="ARBA" id="ARBA00022692"/>
    </source>
</evidence>
<evidence type="ECO:0000313" key="7">
    <source>
        <dbReference type="Proteomes" id="UP000198850"/>
    </source>
</evidence>
<accession>A0A1H4GAQ7</accession>
<dbReference type="Proteomes" id="UP000198850">
    <property type="component" value="Unassembled WGS sequence"/>
</dbReference>
<proteinExistence type="predicted"/>
<name>A0A1H4GAQ7_9SPHI</name>
<dbReference type="RefSeq" id="WP_090558402.1">
    <property type="nucleotide sequence ID" value="NZ_FNRA01000009.1"/>
</dbReference>
<dbReference type="Pfam" id="PF13564">
    <property type="entry name" value="DoxX_2"/>
    <property type="match status" value="1"/>
</dbReference>
<feature type="transmembrane region" description="Helical" evidence="5">
    <location>
        <begin position="75"/>
        <end position="94"/>
    </location>
</feature>
<dbReference type="STRING" id="425514.SAMN05443550_109109"/>
<feature type="transmembrane region" description="Helical" evidence="5">
    <location>
        <begin position="100"/>
        <end position="118"/>
    </location>
</feature>
<dbReference type="InterPro" id="IPR032808">
    <property type="entry name" value="DoxX"/>
</dbReference>
<keyword evidence="4 5" id="KW-0472">Membrane</keyword>
<dbReference type="EMBL" id="FNRA01000009">
    <property type="protein sequence ID" value="SEB05782.1"/>
    <property type="molecule type" value="Genomic_DNA"/>
</dbReference>
<comment type="subcellular location">
    <subcellularLocation>
        <location evidence="1">Membrane</location>
        <topology evidence="1">Multi-pass membrane protein</topology>
    </subcellularLocation>
</comment>
<evidence type="ECO:0000256" key="1">
    <source>
        <dbReference type="ARBA" id="ARBA00004141"/>
    </source>
</evidence>
<evidence type="ECO:0000256" key="4">
    <source>
        <dbReference type="ARBA" id="ARBA00023136"/>
    </source>
</evidence>
<keyword evidence="3 5" id="KW-1133">Transmembrane helix</keyword>
<feature type="transmembrane region" description="Helical" evidence="5">
    <location>
        <begin position="12"/>
        <end position="35"/>
    </location>
</feature>
<dbReference type="OrthoDB" id="7960583at2"/>
<evidence type="ECO:0000256" key="5">
    <source>
        <dbReference type="SAM" id="Phobius"/>
    </source>
</evidence>
<keyword evidence="2 5" id="KW-0812">Transmembrane</keyword>
<organism evidence="6 7">
    <name type="scientific">Pedobacter hartonius</name>
    <dbReference type="NCBI Taxonomy" id="425514"/>
    <lineage>
        <taxon>Bacteria</taxon>
        <taxon>Pseudomonadati</taxon>
        <taxon>Bacteroidota</taxon>
        <taxon>Sphingobacteriia</taxon>
        <taxon>Sphingobacteriales</taxon>
        <taxon>Sphingobacteriaceae</taxon>
        <taxon>Pedobacter</taxon>
    </lineage>
</organism>
<feature type="transmembrane region" description="Helical" evidence="5">
    <location>
        <begin position="47"/>
        <end position="68"/>
    </location>
</feature>
<keyword evidence="7" id="KW-1185">Reference proteome</keyword>
<protein>
    <submittedName>
        <fullName evidence="6">DoxX-like family protein</fullName>
    </submittedName>
</protein>
<reference evidence="6 7" key="1">
    <citation type="submission" date="2016-10" db="EMBL/GenBank/DDBJ databases">
        <authorList>
            <person name="de Groot N.N."/>
        </authorList>
    </citation>
    <scope>NUCLEOTIDE SEQUENCE [LARGE SCALE GENOMIC DNA]</scope>
    <source>
        <strain evidence="6 7">DSM 19033</strain>
    </source>
</reference>
<evidence type="ECO:0000313" key="6">
    <source>
        <dbReference type="EMBL" id="SEB05782.1"/>
    </source>
</evidence>
<evidence type="ECO:0000256" key="3">
    <source>
        <dbReference type="ARBA" id="ARBA00022989"/>
    </source>
</evidence>
<gene>
    <name evidence="6" type="ORF">SAMN05443550_109109</name>
</gene>
<dbReference type="GO" id="GO:0016020">
    <property type="term" value="C:membrane"/>
    <property type="evidence" value="ECO:0007669"/>
    <property type="project" value="UniProtKB-SubCell"/>
</dbReference>
<dbReference type="AlphaFoldDB" id="A0A1H4GAQ7"/>